<proteinExistence type="predicted"/>
<dbReference type="Proteomes" id="UP000643672">
    <property type="component" value="Unassembled WGS sequence"/>
</dbReference>
<dbReference type="GO" id="GO:0006508">
    <property type="term" value="P:proteolysis"/>
    <property type="evidence" value="ECO:0007669"/>
    <property type="project" value="InterPro"/>
</dbReference>
<evidence type="ECO:0000259" key="2">
    <source>
        <dbReference type="PROSITE" id="PS50240"/>
    </source>
</evidence>
<dbReference type="Gene3D" id="2.40.10.10">
    <property type="entry name" value="Trypsin-like serine proteases"/>
    <property type="match status" value="1"/>
</dbReference>
<dbReference type="SUPFAM" id="SSF50494">
    <property type="entry name" value="Trypsin-like serine proteases"/>
    <property type="match status" value="1"/>
</dbReference>
<evidence type="ECO:0000313" key="8">
    <source>
        <dbReference type="Proteomes" id="UP000643672"/>
    </source>
</evidence>
<reference evidence="4 8" key="4">
    <citation type="submission" date="2020-05" db="EMBL/GenBank/DDBJ databases">
        <authorList>
            <person name="Petersen J."/>
            <person name="Sayavedra L."/>
        </authorList>
    </citation>
    <scope>NUCLEOTIDE SEQUENCE [LARGE SCALE GENOMIC DNA]</scope>
    <source>
        <strain evidence="4">B thermophilus SOXS</strain>
    </source>
</reference>
<evidence type="ECO:0000256" key="1">
    <source>
        <dbReference type="SAM" id="SignalP"/>
    </source>
</evidence>
<organism evidence="5 6">
    <name type="scientific">Bathymodiolus thermophilus thioautotrophic gill symbiont</name>
    <dbReference type="NCBI Taxonomy" id="2360"/>
    <lineage>
        <taxon>Bacteria</taxon>
        <taxon>Pseudomonadati</taxon>
        <taxon>Pseudomonadota</taxon>
        <taxon>Gammaproteobacteria</taxon>
        <taxon>sulfur-oxidizing symbionts</taxon>
    </lineage>
</organism>
<dbReference type="PROSITE" id="PS50240">
    <property type="entry name" value="TRYPSIN_DOM"/>
    <property type="match status" value="1"/>
</dbReference>
<reference evidence="6" key="1">
    <citation type="submission" date="2016-09" db="EMBL/GenBank/DDBJ databases">
        <title>Genome Sequence of Bathymodiolus thermophilus sulfur-oxidizing gill endosymbiont.</title>
        <authorList>
            <person name="Ponnudurai R."/>
            <person name="Kleiner M."/>
            <person name="Sayavedra L."/>
            <person name="Thuermer A."/>
            <person name="Felbeck H."/>
            <person name="Schlueter R."/>
            <person name="Schweder T."/>
            <person name="Markert S."/>
        </authorList>
    </citation>
    <scope>NUCLEOTIDE SEQUENCE [LARGE SCALE GENOMIC DNA]</scope>
    <source>
        <strain evidence="6">BAT/CrabSpa'14</strain>
    </source>
</reference>
<name>A0A1J5TUN5_9GAMM</name>
<dbReference type="InterPro" id="IPR043504">
    <property type="entry name" value="Peptidase_S1_PA_chymotrypsin"/>
</dbReference>
<dbReference type="PROSITE" id="PS00134">
    <property type="entry name" value="TRYPSIN_HIS"/>
    <property type="match status" value="1"/>
</dbReference>
<keyword evidence="8" id="KW-1185">Reference proteome</keyword>
<dbReference type="Pfam" id="PF00089">
    <property type="entry name" value="Trypsin"/>
    <property type="match status" value="1"/>
</dbReference>
<dbReference type="Proteomes" id="UP000182798">
    <property type="component" value="Unassembled WGS sequence"/>
</dbReference>
<evidence type="ECO:0000313" key="4">
    <source>
        <dbReference type="EMBL" id="CAB5493894.1"/>
    </source>
</evidence>
<sequence>MKMKFMLKMVFVGLLCSSKVFAMFGGVKLSGEDAPDWALGNFSCGATLIAPRVILTAAHCPIQNNNKIGYYHRKTGDILSGTAYKYDGYIGDGASLNDVAIIFLDKSYDELNTISLPSYNLENTLLTDNDLPFPYFDGKGGVALYGKVHYNGQPYNFARDVGYMNKYYKYIDGHYEPGNYRMIYMSLNRMLKGPYPRALTSNIVLNSDYSNFLMNDKKMTISDIDNELIMFPSRVSSEGSVIYNPIASGDSGGTIVYEKNGKTNMIGVISGSQSHARLKSNWKWIIDKVSALSKDDAFYIAKQIIGNKWGANDRKGNTGDIFIYNNPYNGDIEYFRLRQLGSDDRYWYFPTDKQNNYYWEYLGTDYPEVKEFELFNTFNRWGANDRKGNIGDIFIYSDPYNGDIEYFKLKQLGSDDRYWYFPTDKQNNYYWEYLGTNYPDIEKK</sequence>
<evidence type="ECO:0000313" key="3">
    <source>
        <dbReference type="EMBL" id="AYQ55897.1"/>
    </source>
</evidence>
<protein>
    <recommendedName>
        <fullName evidence="2">Peptidase S1 domain-containing protein</fullName>
    </recommendedName>
</protein>
<accession>A0A1J5TUN5</accession>
<evidence type="ECO:0000313" key="5">
    <source>
        <dbReference type="EMBL" id="OIR24520.1"/>
    </source>
</evidence>
<dbReference type="GO" id="GO:0004252">
    <property type="term" value="F:serine-type endopeptidase activity"/>
    <property type="evidence" value="ECO:0007669"/>
    <property type="project" value="InterPro"/>
</dbReference>
<dbReference type="Proteomes" id="UP000278334">
    <property type="component" value="Chromosome"/>
</dbReference>
<dbReference type="EMBL" id="CP024634">
    <property type="protein sequence ID" value="AYQ55897.1"/>
    <property type="molecule type" value="Genomic_DNA"/>
</dbReference>
<feature type="chain" id="PRO_5044561926" description="Peptidase S1 domain-containing protein" evidence="1">
    <location>
        <begin position="23"/>
        <end position="444"/>
    </location>
</feature>
<dbReference type="AlphaFoldDB" id="A0A1J5TUN5"/>
<evidence type="ECO:0000313" key="6">
    <source>
        <dbReference type="Proteomes" id="UP000182798"/>
    </source>
</evidence>
<reference evidence="5" key="2">
    <citation type="journal article" date="2017" name="Stand. Genomic Sci.">
        <title>Genome sequence of the sulfur-oxidizing Bathymodiolus thermophilus gill endosymbiont.</title>
        <authorList>
            <person name="Ponnudurai R."/>
            <person name="Sayavedra L."/>
            <person name="Kleiner M."/>
            <person name="Heiden S.E."/>
            <person name="Thurmer A."/>
            <person name="Felbeck H."/>
            <person name="Schluter R."/>
            <person name="Sievert S.M."/>
            <person name="Daniel R."/>
            <person name="Schweder T."/>
            <person name="Markert S."/>
        </authorList>
    </citation>
    <scope>NUCLEOTIDE SEQUENCE</scope>
    <source>
        <strain evidence="5">BAT/CrabSpa'14</strain>
    </source>
</reference>
<dbReference type="EMBL" id="CAESAQ020000001">
    <property type="protein sequence ID" value="CAB5493894.1"/>
    <property type="molecule type" value="Genomic_DNA"/>
</dbReference>
<reference evidence="3 7" key="3">
    <citation type="submission" date="2017-11" db="EMBL/GenBank/DDBJ databases">
        <title>Genome sequence of the bacterial symbiont EPR9N from a vent mussel Bathymodiolus thermophilus.</title>
        <authorList>
            <person name="Won Y.-J."/>
        </authorList>
    </citation>
    <scope>NUCLEOTIDE SEQUENCE [LARGE SCALE GENOMIC DNA]</scope>
    <source>
        <strain evidence="3 7">EPR9N</strain>
    </source>
</reference>
<feature type="signal peptide" evidence="1">
    <location>
        <begin position="1"/>
        <end position="22"/>
    </location>
</feature>
<feature type="domain" description="Peptidase S1" evidence="2">
    <location>
        <begin position="23"/>
        <end position="290"/>
    </location>
</feature>
<dbReference type="EMBL" id="MIQH01000619">
    <property type="protein sequence ID" value="OIR24520.1"/>
    <property type="molecule type" value="Genomic_DNA"/>
</dbReference>
<gene>
    <name evidence="5" type="ORF">BGC33_10855</name>
    <name evidence="3" type="ORF">MS2017_0138</name>
    <name evidence="4" type="ORF">THERMOS_13</name>
</gene>
<dbReference type="RefSeq" id="WP_071564570.1">
    <property type="nucleotide sequence ID" value="NZ_CAESAR020000009.1"/>
</dbReference>
<dbReference type="KEGG" id="bthg:MS2017_0138"/>
<dbReference type="Gene3D" id="3.30.160.280">
    <property type="match status" value="2"/>
</dbReference>
<dbReference type="SMART" id="SM00020">
    <property type="entry name" value="Tryp_SPc"/>
    <property type="match status" value="1"/>
</dbReference>
<dbReference type="OrthoDB" id="6646444at2"/>
<evidence type="ECO:0000313" key="7">
    <source>
        <dbReference type="Proteomes" id="UP000278334"/>
    </source>
</evidence>
<dbReference type="InterPro" id="IPR001254">
    <property type="entry name" value="Trypsin_dom"/>
</dbReference>
<dbReference type="InterPro" id="IPR018114">
    <property type="entry name" value="TRYPSIN_HIS"/>
</dbReference>
<dbReference type="InterPro" id="IPR009003">
    <property type="entry name" value="Peptidase_S1_PA"/>
</dbReference>
<keyword evidence="1" id="KW-0732">Signal</keyword>